<evidence type="ECO:0000256" key="2">
    <source>
        <dbReference type="SAM" id="Phobius"/>
    </source>
</evidence>
<reference evidence="3" key="1">
    <citation type="submission" date="2020-10" db="EMBL/GenBank/DDBJ databases">
        <authorList>
            <person name="Gilroy R."/>
        </authorList>
    </citation>
    <scope>NUCLEOTIDE SEQUENCE</scope>
    <source>
        <strain evidence="3">ChiHjej12B11-29160</strain>
    </source>
</reference>
<feature type="transmembrane region" description="Helical" evidence="2">
    <location>
        <begin position="366"/>
        <end position="387"/>
    </location>
</feature>
<gene>
    <name evidence="3" type="ORF">IAD17_07210</name>
</gene>
<feature type="transmembrane region" description="Helical" evidence="2">
    <location>
        <begin position="129"/>
        <end position="149"/>
    </location>
</feature>
<dbReference type="Pfam" id="PF06541">
    <property type="entry name" value="ABC_trans_CmpB"/>
    <property type="match status" value="1"/>
</dbReference>
<feature type="transmembrane region" description="Helical" evidence="2">
    <location>
        <begin position="155"/>
        <end position="174"/>
    </location>
</feature>
<sequence>MSTAPHDLANNQDSCPTANTTADHNSSGNGQQPQDERKARREKRIHFVLCLYGLYNLISGAFVLGIAAFLGFILATDGKHILISSNDVTLTTVLSVFQIVLLIVNAAVAVGLGIALIRNKRRHAAQAAYALIALNIASLVVDIMLHGVVNNVLASMVHFAILIIIATTIDPTLISERRLQRHLRELETEQEAEEGTLGRAKGDRGFIELDFFNLFWVFVVCCFLGLVIETIYHFVIVDPGHYQDRAGLLFGPFSPIYGFGAVLMTVALNRFYKANPIIIFLVSAVIGGMFEAAVSWFMQVGFGAVAWSYSGAKVFGLFPDPIAQLTGGRTCINFMCMWGALGFVWIKACLPWLLRLINKIPWKLRYSFTTFCAILMIIDGVMTLQALECWYDRESGIQPNSPIEEFYADHFDNEYMAHRFQSMTITPSDSARVPSQKA</sequence>
<evidence type="ECO:0000256" key="1">
    <source>
        <dbReference type="SAM" id="MobiDB-lite"/>
    </source>
</evidence>
<feature type="transmembrane region" description="Helical" evidence="2">
    <location>
        <begin position="332"/>
        <end position="354"/>
    </location>
</feature>
<proteinExistence type="predicted"/>
<dbReference type="Proteomes" id="UP000824078">
    <property type="component" value="Unassembled WGS sequence"/>
</dbReference>
<feature type="transmembrane region" description="Helical" evidence="2">
    <location>
        <begin position="47"/>
        <end position="75"/>
    </location>
</feature>
<accession>A0A9D1HY57</accession>
<keyword evidence="2" id="KW-0472">Membrane</keyword>
<organism evidence="3 4">
    <name type="scientific">Candidatus Coprovicinus avistercoris</name>
    <dbReference type="NCBI Taxonomy" id="2840754"/>
    <lineage>
        <taxon>Bacteria</taxon>
        <taxon>Bacillati</taxon>
        <taxon>Actinomycetota</taxon>
        <taxon>Coriobacteriia</taxon>
        <taxon>Coriobacteriales</taxon>
        <taxon>Coriobacteriaceae</taxon>
        <taxon>Coriobacteriaceae incertae sedis</taxon>
        <taxon>Candidatus Coprovicinus</taxon>
    </lineage>
</organism>
<comment type="caution">
    <text evidence="3">The sequence shown here is derived from an EMBL/GenBank/DDBJ whole genome shotgun (WGS) entry which is preliminary data.</text>
</comment>
<feature type="transmembrane region" description="Helical" evidence="2">
    <location>
        <begin position="247"/>
        <end position="268"/>
    </location>
</feature>
<evidence type="ECO:0000313" key="3">
    <source>
        <dbReference type="EMBL" id="HIU24694.1"/>
    </source>
</evidence>
<evidence type="ECO:0000313" key="4">
    <source>
        <dbReference type="Proteomes" id="UP000824078"/>
    </source>
</evidence>
<feature type="transmembrane region" description="Helical" evidence="2">
    <location>
        <begin position="95"/>
        <end position="117"/>
    </location>
</feature>
<reference evidence="3" key="2">
    <citation type="journal article" date="2021" name="PeerJ">
        <title>Extensive microbial diversity within the chicken gut microbiome revealed by metagenomics and culture.</title>
        <authorList>
            <person name="Gilroy R."/>
            <person name="Ravi A."/>
            <person name="Getino M."/>
            <person name="Pursley I."/>
            <person name="Horton D.L."/>
            <person name="Alikhan N.F."/>
            <person name="Baker D."/>
            <person name="Gharbi K."/>
            <person name="Hall N."/>
            <person name="Watson M."/>
            <person name="Adriaenssens E.M."/>
            <person name="Foster-Nyarko E."/>
            <person name="Jarju S."/>
            <person name="Secka A."/>
            <person name="Antonio M."/>
            <person name="Oren A."/>
            <person name="Chaudhuri R.R."/>
            <person name="La Ragione R."/>
            <person name="Hildebrand F."/>
            <person name="Pallen M.J."/>
        </authorList>
    </citation>
    <scope>NUCLEOTIDE SEQUENCE</scope>
    <source>
        <strain evidence="3">ChiHjej12B11-29160</strain>
    </source>
</reference>
<feature type="region of interest" description="Disordered" evidence="1">
    <location>
        <begin position="1"/>
        <end position="37"/>
    </location>
</feature>
<dbReference type="AlphaFoldDB" id="A0A9D1HY57"/>
<dbReference type="InterPro" id="IPR010540">
    <property type="entry name" value="CmpB_TMEM229"/>
</dbReference>
<name>A0A9D1HY57_9ACTN</name>
<feature type="compositionally biased region" description="Polar residues" evidence="1">
    <location>
        <begin position="1"/>
        <end position="33"/>
    </location>
</feature>
<feature type="transmembrane region" description="Helical" evidence="2">
    <location>
        <begin position="211"/>
        <end position="235"/>
    </location>
</feature>
<dbReference type="EMBL" id="DVMQ01000018">
    <property type="protein sequence ID" value="HIU24694.1"/>
    <property type="molecule type" value="Genomic_DNA"/>
</dbReference>
<keyword evidence="2" id="KW-1133">Transmembrane helix</keyword>
<feature type="transmembrane region" description="Helical" evidence="2">
    <location>
        <begin position="277"/>
        <end position="298"/>
    </location>
</feature>
<protein>
    <submittedName>
        <fullName evidence="3">ABC transporter permease</fullName>
    </submittedName>
</protein>
<keyword evidence="2" id="KW-0812">Transmembrane</keyword>